<evidence type="ECO:0000256" key="7">
    <source>
        <dbReference type="ARBA" id="ARBA00022989"/>
    </source>
</evidence>
<comment type="caution">
    <text evidence="12">The sequence shown here is derived from an EMBL/GenBank/DDBJ whole genome shotgun (WGS) entry which is preliminary data.</text>
</comment>
<keyword evidence="4 9" id="KW-0812">Transmembrane</keyword>
<dbReference type="SMART" id="SM00382">
    <property type="entry name" value="AAA"/>
    <property type="match status" value="1"/>
</dbReference>
<dbReference type="InterPro" id="IPR003593">
    <property type="entry name" value="AAA+_ATPase"/>
</dbReference>
<keyword evidence="6 12" id="KW-0067">ATP-binding</keyword>
<dbReference type="Proteomes" id="UP000739538">
    <property type="component" value="Unassembled WGS sequence"/>
</dbReference>
<comment type="subcellular location">
    <subcellularLocation>
        <location evidence="1">Cell membrane</location>
        <topology evidence="1">Multi-pass membrane protein</topology>
    </subcellularLocation>
</comment>
<dbReference type="PANTHER" id="PTHR43394:SF1">
    <property type="entry name" value="ATP-BINDING CASSETTE SUB-FAMILY B MEMBER 10, MITOCHONDRIAL"/>
    <property type="match status" value="1"/>
</dbReference>
<evidence type="ECO:0000256" key="6">
    <source>
        <dbReference type="ARBA" id="ARBA00022840"/>
    </source>
</evidence>
<organism evidence="12 13">
    <name type="scientific">Eiseniibacteriota bacterium</name>
    <dbReference type="NCBI Taxonomy" id="2212470"/>
    <lineage>
        <taxon>Bacteria</taxon>
        <taxon>Candidatus Eiseniibacteriota</taxon>
    </lineage>
</organism>
<dbReference type="PROSITE" id="PS50893">
    <property type="entry name" value="ABC_TRANSPORTER_2"/>
    <property type="match status" value="1"/>
</dbReference>
<dbReference type="GO" id="GO:0015421">
    <property type="term" value="F:ABC-type oligopeptide transporter activity"/>
    <property type="evidence" value="ECO:0007669"/>
    <property type="project" value="TreeGrafter"/>
</dbReference>
<accession>A0A956NBR4</accession>
<keyword evidence="7 9" id="KW-1133">Transmembrane helix</keyword>
<dbReference type="InterPro" id="IPR036640">
    <property type="entry name" value="ABC1_TM_sf"/>
</dbReference>
<evidence type="ECO:0000256" key="3">
    <source>
        <dbReference type="ARBA" id="ARBA00022475"/>
    </source>
</evidence>
<dbReference type="GO" id="GO:0005524">
    <property type="term" value="F:ATP binding"/>
    <property type="evidence" value="ECO:0007669"/>
    <property type="project" value="UniProtKB-KW"/>
</dbReference>
<evidence type="ECO:0000313" key="13">
    <source>
        <dbReference type="Proteomes" id="UP000739538"/>
    </source>
</evidence>
<keyword evidence="2" id="KW-0813">Transport</keyword>
<evidence type="ECO:0000256" key="9">
    <source>
        <dbReference type="SAM" id="Phobius"/>
    </source>
</evidence>
<reference evidence="12" key="1">
    <citation type="submission" date="2020-04" db="EMBL/GenBank/DDBJ databases">
        <authorList>
            <person name="Zhang T."/>
        </authorList>
    </citation>
    <scope>NUCLEOTIDE SEQUENCE</scope>
    <source>
        <strain evidence="12">HKST-UBA02</strain>
    </source>
</reference>
<feature type="transmembrane region" description="Helical" evidence="9">
    <location>
        <begin position="39"/>
        <end position="61"/>
    </location>
</feature>
<feature type="transmembrane region" description="Helical" evidence="9">
    <location>
        <begin position="152"/>
        <end position="175"/>
    </location>
</feature>
<keyword evidence="5" id="KW-0547">Nucleotide-binding</keyword>
<feature type="transmembrane region" description="Helical" evidence="9">
    <location>
        <begin position="181"/>
        <end position="199"/>
    </location>
</feature>
<dbReference type="AlphaFoldDB" id="A0A956NBR4"/>
<evidence type="ECO:0000256" key="2">
    <source>
        <dbReference type="ARBA" id="ARBA00022448"/>
    </source>
</evidence>
<dbReference type="Gene3D" id="3.40.50.300">
    <property type="entry name" value="P-loop containing nucleotide triphosphate hydrolases"/>
    <property type="match status" value="1"/>
</dbReference>
<evidence type="ECO:0000256" key="5">
    <source>
        <dbReference type="ARBA" id="ARBA00022741"/>
    </source>
</evidence>
<feature type="transmembrane region" description="Helical" evidence="9">
    <location>
        <begin position="81"/>
        <end position="102"/>
    </location>
</feature>
<evidence type="ECO:0000256" key="4">
    <source>
        <dbReference type="ARBA" id="ARBA00022692"/>
    </source>
</evidence>
<dbReference type="PROSITE" id="PS00211">
    <property type="entry name" value="ABC_TRANSPORTER_1"/>
    <property type="match status" value="1"/>
</dbReference>
<protein>
    <submittedName>
        <fullName evidence="12">ABC transporter ATP-binding protein</fullName>
    </submittedName>
</protein>
<dbReference type="InterPro" id="IPR003439">
    <property type="entry name" value="ABC_transporter-like_ATP-bd"/>
</dbReference>
<dbReference type="InterPro" id="IPR039421">
    <property type="entry name" value="Type_1_exporter"/>
</dbReference>
<dbReference type="Pfam" id="PF00005">
    <property type="entry name" value="ABC_tran"/>
    <property type="match status" value="1"/>
</dbReference>
<name>A0A956NBR4_UNCEI</name>
<dbReference type="FunFam" id="1.20.1560.10:FF:000011">
    <property type="entry name" value="Multidrug ABC transporter ATP-binding protein"/>
    <property type="match status" value="1"/>
</dbReference>
<feature type="domain" description="ABC transmembrane type-1" evidence="11">
    <location>
        <begin position="42"/>
        <end position="324"/>
    </location>
</feature>
<evidence type="ECO:0000313" key="12">
    <source>
        <dbReference type="EMBL" id="MCA9754695.1"/>
    </source>
</evidence>
<dbReference type="Pfam" id="PF00664">
    <property type="entry name" value="ABC_membrane"/>
    <property type="match status" value="1"/>
</dbReference>
<reference evidence="12" key="2">
    <citation type="journal article" date="2021" name="Microbiome">
        <title>Successional dynamics and alternative stable states in a saline activated sludge microbial community over 9 years.</title>
        <authorList>
            <person name="Wang Y."/>
            <person name="Ye J."/>
            <person name="Ju F."/>
            <person name="Liu L."/>
            <person name="Boyd J.A."/>
            <person name="Deng Y."/>
            <person name="Parks D.H."/>
            <person name="Jiang X."/>
            <person name="Yin X."/>
            <person name="Woodcroft B.J."/>
            <person name="Tyson G.W."/>
            <person name="Hugenholtz P."/>
            <person name="Polz M.F."/>
            <person name="Zhang T."/>
        </authorList>
    </citation>
    <scope>NUCLEOTIDE SEQUENCE</scope>
    <source>
        <strain evidence="12">HKST-UBA02</strain>
    </source>
</reference>
<dbReference type="InterPro" id="IPR027417">
    <property type="entry name" value="P-loop_NTPase"/>
</dbReference>
<dbReference type="InterPro" id="IPR011527">
    <property type="entry name" value="ABC1_TM_dom"/>
</dbReference>
<sequence>MSRLGRPSPHAAGEETAGTPKLDHRLTKRLLAFVGPYKALLFVSILLLLLTSLVDLVFPLLVAKGIDDYIRPGDMRGLVHISILFLVLLGVSYGIRYAHLYYTQLLGQRVMHDMRNEIFAHLQRLHIGYFDRNPVGRVMTRLTSDVETLNQLFTSGIVSIFGDVVTLIGITSILFYLDVRLALVTMTVVPLLFLASAVFRNKVRKAFAEVRIQVAKMNAFLQENLSGISLVHLFNREERHSEKFDENNAAHRDAYLQTVFLYSVFFPVVTFLESGASALILWYGGGQFLQDAITLGSLVAFIQYSERFFRPIRDLSERYNVLQGAMAASERIFELLDTEPAIVSPGTPGTAPGPSGEVVFDEVRFGYVPGEEVLRGISFRIRPGESVAVVGHTGAGKTTITGLLTRFYDVDSGAIRIDGLDVKEWDLDALRSRIGIVQQESFLFSGGLALNVGLRKGLPRERIEWALETVGADALLSRLRTDDSVDVGERGNLLSLGERQLVSFARALAHDPPILLLDEATASVDTETEQRIRRALEVLLEGRTSLVIAHRLSTIRHVDRILVLHKGQLVEEGTHEELLARGGLYARYYELEYRGQEEPDDVHAGAGTWS</sequence>
<dbReference type="Gene3D" id="1.20.1560.10">
    <property type="entry name" value="ABC transporter type 1, transmembrane domain"/>
    <property type="match status" value="1"/>
</dbReference>
<dbReference type="GO" id="GO:0005886">
    <property type="term" value="C:plasma membrane"/>
    <property type="evidence" value="ECO:0007669"/>
    <property type="project" value="UniProtKB-SubCell"/>
</dbReference>
<feature type="domain" description="ABC transporter" evidence="10">
    <location>
        <begin position="358"/>
        <end position="591"/>
    </location>
</feature>
<dbReference type="FunFam" id="3.40.50.300:FF:000221">
    <property type="entry name" value="Multidrug ABC transporter ATP-binding protein"/>
    <property type="match status" value="1"/>
</dbReference>
<dbReference type="PROSITE" id="PS50929">
    <property type="entry name" value="ABC_TM1F"/>
    <property type="match status" value="1"/>
</dbReference>
<dbReference type="GO" id="GO:0016887">
    <property type="term" value="F:ATP hydrolysis activity"/>
    <property type="evidence" value="ECO:0007669"/>
    <property type="project" value="InterPro"/>
</dbReference>
<dbReference type="EMBL" id="JAGQHS010000008">
    <property type="protein sequence ID" value="MCA9754695.1"/>
    <property type="molecule type" value="Genomic_DNA"/>
</dbReference>
<dbReference type="SUPFAM" id="SSF52540">
    <property type="entry name" value="P-loop containing nucleoside triphosphate hydrolases"/>
    <property type="match status" value="1"/>
</dbReference>
<keyword evidence="8 9" id="KW-0472">Membrane</keyword>
<dbReference type="CDD" id="cd18544">
    <property type="entry name" value="ABC_6TM_TmrA_like"/>
    <property type="match status" value="1"/>
</dbReference>
<keyword evidence="3" id="KW-1003">Cell membrane</keyword>
<gene>
    <name evidence="12" type="ORF">KDA27_02755</name>
</gene>
<evidence type="ECO:0000256" key="1">
    <source>
        <dbReference type="ARBA" id="ARBA00004651"/>
    </source>
</evidence>
<evidence type="ECO:0000256" key="8">
    <source>
        <dbReference type="ARBA" id="ARBA00023136"/>
    </source>
</evidence>
<feature type="transmembrane region" description="Helical" evidence="9">
    <location>
        <begin position="259"/>
        <end position="282"/>
    </location>
</feature>
<dbReference type="InterPro" id="IPR017871">
    <property type="entry name" value="ABC_transporter-like_CS"/>
</dbReference>
<dbReference type="SUPFAM" id="SSF90123">
    <property type="entry name" value="ABC transporter transmembrane region"/>
    <property type="match status" value="1"/>
</dbReference>
<proteinExistence type="predicted"/>
<evidence type="ECO:0000259" key="11">
    <source>
        <dbReference type="PROSITE" id="PS50929"/>
    </source>
</evidence>
<dbReference type="PANTHER" id="PTHR43394">
    <property type="entry name" value="ATP-DEPENDENT PERMEASE MDL1, MITOCHONDRIAL"/>
    <property type="match status" value="1"/>
</dbReference>
<evidence type="ECO:0000259" key="10">
    <source>
        <dbReference type="PROSITE" id="PS50893"/>
    </source>
</evidence>